<keyword evidence="1" id="KW-1133">Transmembrane helix</keyword>
<evidence type="ECO:0000313" key="5">
    <source>
        <dbReference type="Proteomes" id="UP001218218"/>
    </source>
</evidence>
<keyword evidence="4" id="KW-0436">Ligase</keyword>
<evidence type="ECO:0000313" key="4">
    <source>
        <dbReference type="EMBL" id="KAJ7361491.1"/>
    </source>
</evidence>
<dbReference type="GO" id="GO:0016405">
    <property type="term" value="F:CoA-ligase activity"/>
    <property type="evidence" value="ECO:0007669"/>
    <property type="project" value="TreeGrafter"/>
</dbReference>
<dbReference type="EMBL" id="JARIHO010000005">
    <property type="protein sequence ID" value="KAJ7361491.1"/>
    <property type="molecule type" value="Genomic_DNA"/>
</dbReference>
<keyword evidence="1" id="KW-0812">Transmembrane</keyword>
<feature type="domain" description="AMP-dependent synthetase/ligase" evidence="2">
    <location>
        <begin position="71"/>
        <end position="449"/>
    </location>
</feature>
<feature type="domain" description="AMP-binding enzyme C-terminal" evidence="3">
    <location>
        <begin position="498"/>
        <end position="585"/>
    </location>
</feature>
<feature type="transmembrane region" description="Helical" evidence="1">
    <location>
        <begin position="281"/>
        <end position="303"/>
    </location>
</feature>
<evidence type="ECO:0000259" key="3">
    <source>
        <dbReference type="Pfam" id="PF13193"/>
    </source>
</evidence>
<dbReference type="Gene3D" id="3.40.50.12780">
    <property type="entry name" value="N-terminal domain of ligase-like"/>
    <property type="match status" value="1"/>
</dbReference>
<proteinExistence type="predicted"/>
<dbReference type="Pfam" id="PF00501">
    <property type="entry name" value="AMP-binding"/>
    <property type="match status" value="1"/>
</dbReference>
<dbReference type="SUPFAM" id="SSF56801">
    <property type="entry name" value="Acetyl-CoA synthetase-like"/>
    <property type="match status" value="1"/>
</dbReference>
<evidence type="ECO:0000259" key="2">
    <source>
        <dbReference type="Pfam" id="PF00501"/>
    </source>
</evidence>
<gene>
    <name evidence="4" type="ORF">DFH08DRAFT_844369</name>
</gene>
<protein>
    <submittedName>
        <fullName evidence="4">Phenylacetyl-CoA ligase</fullName>
    </submittedName>
</protein>
<name>A0AAD7EZX6_9AGAR</name>
<dbReference type="PANTHER" id="PTHR24096:SF422">
    <property type="entry name" value="BCDNA.GH02901"/>
    <property type="match status" value="1"/>
</dbReference>
<dbReference type="Gene3D" id="3.30.300.30">
    <property type="match status" value="1"/>
</dbReference>
<dbReference type="InterPro" id="IPR020845">
    <property type="entry name" value="AMP-binding_CS"/>
</dbReference>
<dbReference type="Proteomes" id="UP001218218">
    <property type="component" value="Unassembled WGS sequence"/>
</dbReference>
<dbReference type="AlphaFoldDB" id="A0AAD7EZX6"/>
<dbReference type="InterPro" id="IPR025110">
    <property type="entry name" value="AMP-bd_C"/>
</dbReference>
<accession>A0AAD7EZX6</accession>
<comment type="caution">
    <text evidence="4">The sequence shown here is derived from an EMBL/GenBank/DDBJ whole genome shotgun (WGS) entry which is preliminary data.</text>
</comment>
<dbReference type="InterPro" id="IPR000873">
    <property type="entry name" value="AMP-dep_synth/lig_dom"/>
</dbReference>
<organism evidence="4 5">
    <name type="scientific">Mycena albidolilacea</name>
    <dbReference type="NCBI Taxonomy" id="1033008"/>
    <lineage>
        <taxon>Eukaryota</taxon>
        <taxon>Fungi</taxon>
        <taxon>Dikarya</taxon>
        <taxon>Basidiomycota</taxon>
        <taxon>Agaricomycotina</taxon>
        <taxon>Agaricomycetes</taxon>
        <taxon>Agaricomycetidae</taxon>
        <taxon>Agaricales</taxon>
        <taxon>Marasmiineae</taxon>
        <taxon>Mycenaceae</taxon>
        <taxon>Mycena</taxon>
    </lineage>
</organism>
<keyword evidence="1" id="KW-0472">Membrane</keyword>
<dbReference type="PANTHER" id="PTHR24096">
    <property type="entry name" value="LONG-CHAIN-FATTY-ACID--COA LIGASE"/>
    <property type="match status" value="1"/>
</dbReference>
<evidence type="ECO:0000256" key="1">
    <source>
        <dbReference type="SAM" id="Phobius"/>
    </source>
</evidence>
<sequence>MRKSPHQYQPDLVMSDCNPFDSASPIPISSLSTMDFRAAQDSTPLQFIPDDLSLPQFFLDSKHPARPAPAPGAPWLIEDHTARPISFDELRLRTSSLANALSLKWNIVENDVVCVFSPNHVDYPVSIWAIHRLGAIVTPANPGYSADELLHQLHTTKTALLLVYADFLPTALAAAKLAGLAEDRIVVIASVTSPFNGKHETLSKLVAFGSSKEQNFVERKLRPGEAKTKVAFYSFSSGTTGKPKAVIIPHYSFTANILQMAAHYGITDPSVKKKHMNPGEVAVAILPFFHIYGLVVVLHYMLFAGLSLVVVPKFDFTKFLESIVRHRITHLCLVPPQIVLLCKHPAVKNYDLTHVKLCISGAAPLSGELMNNIRKVIPNAAIGQGYGMTETCTTVAILGGRQKMGVVGSAGQILPGTIARVIRPDGSLCKEGEQGELLVTGPSMALGYLNNEAATKESFVDGWVRTGDEVIIKNSEVFVVDRLKEIIKVKGFQVAPAELEGHLLLHPAVADVCVVGIQDEYSGEVPLAFIVLRGDAQKRVSTNPREGEKLKADLKKHVADAKIAYKRLAGGVVFIDAIPKNPSGKILRRVLRDKARQTQASQERAKL</sequence>
<keyword evidence="5" id="KW-1185">Reference proteome</keyword>
<dbReference type="Pfam" id="PF13193">
    <property type="entry name" value="AMP-binding_C"/>
    <property type="match status" value="1"/>
</dbReference>
<reference evidence="4" key="1">
    <citation type="submission" date="2023-03" db="EMBL/GenBank/DDBJ databases">
        <title>Massive genome expansion in bonnet fungi (Mycena s.s.) driven by repeated elements and novel gene families across ecological guilds.</title>
        <authorList>
            <consortium name="Lawrence Berkeley National Laboratory"/>
            <person name="Harder C.B."/>
            <person name="Miyauchi S."/>
            <person name="Viragh M."/>
            <person name="Kuo A."/>
            <person name="Thoen E."/>
            <person name="Andreopoulos B."/>
            <person name="Lu D."/>
            <person name="Skrede I."/>
            <person name="Drula E."/>
            <person name="Henrissat B."/>
            <person name="Morin E."/>
            <person name="Kohler A."/>
            <person name="Barry K."/>
            <person name="LaButti K."/>
            <person name="Morin E."/>
            <person name="Salamov A."/>
            <person name="Lipzen A."/>
            <person name="Mereny Z."/>
            <person name="Hegedus B."/>
            <person name="Baldrian P."/>
            <person name="Stursova M."/>
            <person name="Weitz H."/>
            <person name="Taylor A."/>
            <person name="Grigoriev I.V."/>
            <person name="Nagy L.G."/>
            <person name="Martin F."/>
            <person name="Kauserud H."/>
        </authorList>
    </citation>
    <scope>NUCLEOTIDE SEQUENCE</scope>
    <source>
        <strain evidence="4">CBHHK002</strain>
    </source>
</reference>
<dbReference type="InterPro" id="IPR042099">
    <property type="entry name" value="ANL_N_sf"/>
</dbReference>
<dbReference type="InterPro" id="IPR045851">
    <property type="entry name" value="AMP-bd_C_sf"/>
</dbReference>
<dbReference type="PROSITE" id="PS00455">
    <property type="entry name" value="AMP_BINDING"/>
    <property type="match status" value="1"/>
</dbReference>